<dbReference type="Pfam" id="PF00497">
    <property type="entry name" value="SBP_bac_3"/>
    <property type="match status" value="1"/>
</dbReference>
<feature type="chain" id="PRO_5009016194" description="Membrane-bound lytic murein transglycosylase F" evidence="8">
    <location>
        <begin position="20"/>
        <end position="468"/>
    </location>
</feature>
<evidence type="ECO:0000313" key="10">
    <source>
        <dbReference type="EMBL" id="GAC15160.1"/>
    </source>
</evidence>
<feature type="region of interest" description="LT domain" evidence="8">
    <location>
        <begin position="261"/>
        <end position="468"/>
    </location>
</feature>
<dbReference type="CDD" id="cd01009">
    <property type="entry name" value="PBP2_YfhD_N"/>
    <property type="match status" value="1"/>
</dbReference>
<protein>
    <recommendedName>
        <fullName evidence="8">Membrane-bound lytic murein transglycosylase F</fullName>
        <ecNumber evidence="8">4.2.2.n1</ecNumber>
    </recommendedName>
    <alternativeName>
        <fullName evidence="8">Murein lyase F</fullName>
    </alternativeName>
</protein>
<feature type="signal peptide" evidence="8">
    <location>
        <begin position="1"/>
        <end position="19"/>
    </location>
</feature>
<keyword evidence="7 8" id="KW-0961">Cell wall biogenesis/degradation</keyword>
<evidence type="ECO:0000313" key="11">
    <source>
        <dbReference type="Proteomes" id="UP000006334"/>
    </source>
</evidence>
<comment type="subcellular location">
    <subcellularLocation>
        <location evidence="8">Cell outer membrane</location>
        <topology evidence="8">Peripheral membrane protein</topology>
    </subcellularLocation>
    <text evidence="8">Attached to the inner leaflet of the outer membrane.</text>
</comment>
<dbReference type="EMBL" id="BAEN01000049">
    <property type="protein sequence ID" value="GAC15160.1"/>
    <property type="molecule type" value="Genomic_DNA"/>
</dbReference>
<comment type="similarity">
    <text evidence="1">Belongs to the transglycosylase Slt family.</text>
</comment>
<evidence type="ECO:0000256" key="4">
    <source>
        <dbReference type="ARBA" id="ARBA00023136"/>
    </source>
</evidence>
<reference evidence="10 11" key="1">
    <citation type="journal article" date="2017" name="Antonie Van Leeuwenhoek">
        <title>Rhizobium rhizosphaerae sp. nov., a novel species isolated from rice rhizosphere.</title>
        <authorList>
            <person name="Zhao J.J."/>
            <person name="Zhang J."/>
            <person name="Zhang R.J."/>
            <person name="Zhang C.W."/>
            <person name="Yin H.Q."/>
            <person name="Zhang X.X."/>
        </authorList>
    </citation>
    <scope>NUCLEOTIDE SEQUENCE [LARGE SCALE GENOMIC DNA]</scope>
    <source>
        <strain evidence="10 11">E3</strain>
    </source>
</reference>
<dbReference type="InterPro" id="IPR023703">
    <property type="entry name" value="MltF"/>
</dbReference>
<evidence type="ECO:0000256" key="5">
    <source>
        <dbReference type="ARBA" id="ARBA00023237"/>
    </source>
</evidence>
<name>K6YV66_9ALTE</name>
<dbReference type="GO" id="GO:0008933">
    <property type="term" value="F:peptidoglycan lytic transglycosylase activity"/>
    <property type="evidence" value="ECO:0007669"/>
    <property type="project" value="UniProtKB-UniRule"/>
</dbReference>
<gene>
    <name evidence="8 10" type="primary">mltF</name>
    <name evidence="10" type="ORF">GLIP_2534</name>
</gene>
<sequence length="468" mass="53374" precursor="true">MKNIALRFLLLSLVVILSACEKPKQSSTLARILDQGVLKVGTNYGLTTYYNGPVGPEGFEYELANGFADYLGVRLEVFPYYTLNELFPQLENHHLDLIAAGISVTNERAAQFRFGPAYQNISQKVVFKQGNERPRSATDLNEELLVIAGSSHAETLREFKPFHPHLSWQETDDKDAEELMEMVLNDELAYTIVDSNILAVLRRRHPELSIGFTISQEQGVAWALDKSQDDSLLAALIEYFGLIQSNGTLAALEDKYFGHVRQFNYVDTREFIRSARTNLPNFRPWFEQHSHNLDWRLLAAMSYQESHWDPKAKSPTGVRGMMMLTLATAEDLGIESRLDPEQSIRGGAKYFANLISRIPARIQEPDRIWFALASYNIGLGHLEDARVLTQKQGGNPDMWIDVKKRLPQLRQKKYYKTTRYGYARGDEAVTYVDNIRRYYDTLMWLDGQDAETLDEAEDAAQSQDLESP</sequence>
<comment type="similarity">
    <text evidence="2">Belongs to the bacterial solute-binding protein 3 family.</text>
</comment>
<dbReference type="SMART" id="SM00062">
    <property type="entry name" value="PBPb"/>
    <property type="match status" value="1"/>
</dbReference>
<dbReference type="Proteomes" id="UP000006334">
    <property type="component" value="Unassembled WGS sequence"/>
</dbReference>
<dbReference type="InterPro" id="IPR023346">
    <property type="entry name" value="Lysozyme-like_dom_sf"/>
</dbReference>
<dbReference type="PANTHER" id="PTHR35936:SF32">
    <property type="entry name" value="MEMBRANE-BOUND LYTIC MUREIN TRANSGLYCOSYLASE F"/>
    <property type="match status" value="1"/>
</dbReference>
<dbReference type="EC" id="4.2.2.n1" evidence="8"/>
<comment type="domain">
    <text evidence="8">The N-terminal domain does not have lytic activity and probably modulates enzymatic activity. The C-terminal domain is the catalytic active domain.</text>
</comment>
<evidence type="ECO:0000256" key="2">
    <source>
        <dbReference type="ARBA" id="ARBA00010333"/>
    </source>
</evidence>
<evidence type="ECO:0000256" key="7">
    <source>
        <dbReference type="ARBA" id="ARBA00023316"/>
    </source>
</evidence>
<comment type="caution">
    <text evidence="8">Lacks conserved residue(s) required for the propagation of feature annotation.</text>
</comment>
<accession>K6YV66</accession>
<keyword evidence="3 8" id="KW-0732">Signal</keyword>
<feature type="domain" description="Solute-binding protein family 3/N-terminal" evidence="9">
    <location>
        <begin position="37"/>
        <end position="260"/>
    </location>
</feature>
<evidence type="ECO:0000256" key="6">
    <source>
        <dbReference type="ARBA" id="ARBA00023239"/>
    </source>
</evidence>
<dbReference type="GO" id="GO:0009279">
    <property type="term" value="C:cell outer membrane"/>
    <property type="evidence" value="ECO:0007669"/>
    <property type="project" value="UniProtKB-SubCell"/>
</dbReference>
<dbReference type="STRING" id="1127673.GLIP_2534"/>
<dbReference type="GO" id="GO:0009253">
    <property type="term" value="P:peptidoglycan catabolic process"/>
    <property type="evidence" value="ECO:0007669"/>
    <property type="project" value="TreeGrafter"/>
</dbReference>
<dbReference type="GO" id="GO:0071555">
    <property type="term" value="P:cell wall organization"/>
    <property type="evidence" value="ECO:0007669"/>
    <property type="project" value="UniProtKB-KW"/>
</dbReference>
<comment type="function">
    <text evidence="8">Murein-degrading enzyme that degrades murein glycan strands and insoluble, high-molecular weight murein sacculi, with the concomitant formation of a 1,6-anhydromuramoyl product. Lytic transglycosylases (LTs) play an integral role in the metabolism of the peptidoglycan (PG) sacculus. Their lytic action creates space within the PG sacculus to allow for its expansion as well as for the insertion of various structures such as secretion systems and flagella.</text>
</comment>
<dbReference type="PROSITE" id="PS00922">
    <property type="entry name" value="TRANSGLYCOSYLASE"/>
    <property type="match status" value="1"/>
</dbReference>
<dbReference type="GO" id="GO:0016998">
    <property type="term" value="P:cell wall macromolecule catabolic process"/>
    <property type="evidence" value="ECO:0007669"/>
    <property type="project" value="UniProtKB-UniRule"/>
</dbReference>
<evidence type="ECO:0000256" key="1">
    <source>
        <dbReference type="ARBA" id="ARBA00007734"/>
    </source>
</evidence>
<dbReference type="PROSITE" id="PS51257">
    <property type="entry name" value="PROKAR_LIPOPROTEIN"/>
    <property type="match status" value="1"/>
</dbReference>
<dbReference type="SUPFAM" id="SSF53955">
    <property type="entry name" value="Lysozyme-like"/>
    <property type="match status" value="1"/>
</dbReference>
<dbReference type="InterPro" id="IPR000189">
    <property type="entry name" value="Transglyc_AS"/>
</dbReference>
<proteinExistence type="inferred from homology"/>
<keyword evidence="6 8" id="KW-0456">Lyase</keyword>
<dbReference type="InterPro" id="IPR008258">
    <property type="entry name" value="Transglycosylase_SLT_dom_1"/>
</dbReference>
<keyword evidence="11" id="KW-1185">Reference proteome</keyword>
<evidence type="ECO:0000256" key="8">
    <source>
        <dbReference type="HAMAP-Rule" id="MF_02016"/>
    </source>
</evidence>
<feature type="active site" evidence="8">
    <location>
        <position position="305"/>
    </location>
</feature>
<dbReference type="RefSeq" id="WP_008844965.1">
    <property type="nucleotide sequence ID" value="NZ_BAEN01000049.1"/>
</dbReference>
<keyword evidence="4 8" id="KW-0472">Membrane</keyword>
<dbReference type="CDD" id="cd13403">
    <property type="entry name" value="MLTF-like"/>
    <property type="match status" value="1"/>
</dbReference>
<comment type="similarity">
    <text evidence="8">In the N-terminal section; belongs to the bacterial solute-binding protein 3 family.</text>
</comment>
<dbReference type="AlphaFoldDB" id="K6YV66"/>
<dbReference type="PANTHER" id="PTHR35936">
    <property type="entry name" value="MEMBRANE-BOUND LYTIC MUREIN TRANSGLYCOSYLASE F"/>
    <property type="match status" value="1"/>
</dbReference>
<comment type="similarity">
    <text evidence="8">In the C-terminal section; belongs to the transglycosylase Slt family.</text>
</comment>
<dbReference type="InterPro" id="IPR001638">
    <property type="entry name" value="Solute-binding_3/MltF_N"/>
</dbReference>
<comment type="caution">
    <text evidence="10">The sequence shown here is derived from an EMBL/GenBank/DDBJ whole genome shotgun (WGS) entry which is preliminary data.</text>
</comment>
<dbReference type="SUPFAM" id="SSF53850">
    <property type="entry name" value="Periplasmic binding protein-like II"/>
    <property type="match status" value="1"/>
</dbReference>
<dbReference type="eggNOG" id="COG4623">
    <property type="taxonomic scope" value="Bacteria"/>
</dbReference>
<dbReference type="Gene3D" id="1.10.530.10">
    <property type="match status" value="1"/>
</dbReference>
<keyword evidence="5 8" id="KW-0998">Cell outer membrane</keyword>
<evidence type="ECO:0000256" key="3">
    <source>
        <dbReference type="ARBA" id="ARBA00022729"/>
    </source>
</evidence>
<dbReference type="Gene3D" id="3.40.190.10">
    <property type="entry name" value="Periplasmic binding protein-like II"/>
    <property type="match status" value="2"/>
</dbReference>
<evidence type="ECO:0000259" key="9">
    <source>
        <dbReference type="SMART" id="SM00062"/>
    </source>
</evidence>
<dbReference type="NCBIfam" id="NF008112">
    <property type="entry name" value="PRK10859.1"/>
    <property type="match status" value="1"/>
</dbReference>
<dbReference type="Pfam" id="PF01464">
    <property type="entry name" value="SLT"/>
    <property type="match status" value="1"/>
</dbReference>
<dbReference type="FunFam" id="1.10.530.10:FF:000003">
    <property type="entry name" value="Membrane-bound lytic murein transglycosylase F"/>
    <property type="match status" value="1"/>
</dbReference>
<organism evidence="10 11">
    <name type="scientific">Aliiglaciecola lipolytica E3</name>
    <dbReference type="NCBI Taxonomy" id="1127673"/>
    <lineage>
        <taxon>Bacteria</taxon>
        <taxon>Pseudomonadati</taxon>
        <taxon>Pseudomonadota</taxon>
        <taxon>Gammaproteobacteria</taxon>
        <taxon>Alteromonadales</taxon>
        <taxon>Alteromonadaceae</taxon>
        <taxon>Aliiglaciecola</taxon>
    </lineage>
</organism>
<comment type="catalytic activity">
    <reaction evidence="8">
        <text>Exolytic cleavage of the (1-&gt;4)-beta-glycosidic linkage between N-acetylmuramic acid (MurNAc) and N-acetylglucosamine (GlcNAc) residues in peptidoglycan, from either the reducing or the non-reducing ends of the peptidoglycan chains, with concomitant formation of a 1,6-anhydrobond in the MurNAc residue.</text>
        <dbReference type="EC" id="4.2.2.n1"/>
    </reaction>
</comment>
<dbReference type="HAMAP" id="MF_02016">
    <property type="entry name" value="MltF"/>
    <property type="match status" value="1"/>
</dbReference>